<proteinExistence type="predicted"/>
<evidence type="ECO:0000259" key="1">
    <source>
        <dbReference type="Pfam" id="PF18735"/>
    </source>
</evidence>
<evidence type="ECO:0000313" key="2">
    <source>
        <dbReference type="EMBL" id="MFJ2820519.1"/>
    </source>
</evidence>
<dbReference type="EMBL" id="JBIUYY010000002">
    <property type="protein sequence ID" value="MFJ2820519.1"/>
    <property type="molecule type" value="Genomic_DNA"/>
</dbReference>
<dbReference type="InterPro" id="IPR041519">
    <property type="entry name" value="HEPN_RiboL-PSP"/>
</dbReference>
<evidence type="ECO:0000313" key="3">
    <source>
        <dbReference type="Proteomes" id="UP001617351"/>
    </source>
</evidence>
<sequence length="212" mass="24146">MGSQRFQELEKRITELRHSFLPVEFDPTGFYEDLTYEHTRAFRVLAHAEFESFIEDRVIGLIDDAMGRWQTKGEVSAVLLAAVAYRETAHPIPESLNEAALKKKKFPTLKERVEGARSDFHRYVRNQNHGIKEKNLLRMLLPIGIDQDALNTEWLSDVDTWATARGDAAHKGAKVQVQPDPLKEKDAVERVLAGFRELDEQIDPQNLPGTAP</sequence>
<gene>
    <name evidence="2" type="ORF">ACIO7M_05290</name>
</gene>
<reference evidence="2 3" key="1">
    <citation type="submission" date="2024-10" db="EMBL/GenBank/DDBJ databases">
        <title>The Natural Products Discovery Center: Release of the First 8490 Sequenced Strains for Exploring Actinobacteria Biosynthetic Diversity.</title>
        <authorList>
            <person name="Kalkreuter E."/>
            <person name="Kautsar S.A."/>
            <person name="Yang D."/>
            <person name="Bader C.D."/>
            <person name="Teijaro C.N."/>
            <person name="Fluegel L."/>
            <person name="Davis C.M."/>
            <person name="Simpson J.R."/>
            <person name="Lauterbach L."/>
            <person name="Steele A.D."/>
            <person name="Gui C."/>
            <person name="Meng S."/>
            <person name="Li G."/>
            <person name="Viehrig K."/>
            <person name="Ye F."/>
            <person name="Su P."/>
            <person name="Kiefer A.F."/>
            <person name="Nichols A."/>
            <person name="Cepeda A.J."/>
            <person name="Yan W."/>
            <person name="Fan B."/>
            <person name="Jiang Y."/>
            <person name="Adhikari A."/>
            <person name="Zheng C.-J."/>
            <person name="Schuster L."/>
            <person name="Cowan T.M."/>
            <person name="Smanski M.J."/>
            <person name="Chevrette M.G."/>
            <person name="De Carvalho L.P.S."/>
            <person name="Shen B."/>
        </authorList>
    </citation>
    <scope>NUCLEOTIDE SEQUENCE [LARGE SCALE GENOMIC DNA]</scope>
    <source>
        <strain evidence="2 3">NPDC087220</strain>
    </source>
</reference>
<dbReference type="RefSeq" id="WP_402377853.1">
    <property type="nucleotide sequence ID" value="NZ_JBIUYY010000002.1"/>
</dbReference>
<feature type="domain" description="RiboL-PSP-HEPN" evidence="1">
    <location>
        <begin position="8"/>
        <end position="202"/>
    </location>
</feature>
<name>A0ABW8EBA6_STRT5</name>
<comment type="caution">
    <text evidence="2">The sequence shown here is derived from an EMBL/GenBank/DDBJ whole genome shotgun (WGS) entry which is preliminary data.</text>
</comment>
<accession>A0ABW8EBA6</accession>
<organism evidence="2 3">
    <name type="scientific">Streptomyces toxytricini</name>
    <name type="common">Actinomyces toxytricini</name>
    <dbReference type="NCBI Taxonomy" id="67369"/>
    <lineage>
        <taxon>Bacteria</taxon>
        <taxon>Bacillati</taxon>
        <taxon>Actinomycetota</taxon>
        <taxon>Actinomycetes</taxon>
        <taxon>Kitasatosporales</taxon>
        <taxon>Streptomycetaceae</taxon>
        <taxon>Streptomyces</taxon>
    </lineage>
</organism>
<dbReference type="Proteomes" id="UP001617351">
    <property type="component" value="Unassembled WGS sequence"/>
</dbReference>
<protein>
    <submittedName>
        <fullName evidence="2">HEPN domain-containing protein</fullName>
    </submittedName>
</protein>
<dbReference type="Pfam" id="PF18735">
    <property type="entry name" value="HEPN_RiboL-PSP"/>
    <property type="match status" value="1"/>
</dbReference>
<keyword evidence="3" id="KW-1185">Reference proteome</keyword>